<dbReference type="PROSITE" id="PS50072">
    <property type="entry name" value="CSA_PPIASE_2"/>
    <property type="match status" value="1"/>
</dbReference>
<evidence type="ECO:0000313" key="6">
    <source>
        <dbReference type="Proteomes" id="UP000239001"/>
    </source>
</evidence>
<dbReference type="GO" id="GO:0003755">
    <property type="term" value="F:peptidyl-prolyl cis-trans isomerase activity"/>
    <property type="evidence" value="ECO:0007669"/>
    <property type="project" value="UniProtKB-KW"/>
</dbReference>
<dbReference type="EMBL" id="PXOH01000022">
    <property type="protein sequence ID" value="PSF35148.1"/>
    <property type="molecule type" value="Genomic_DNA"/>
</dbReference>
<dbReference type="AlphaFoldDB" id="A0A2T1LUC7"/>
<keyword evidence="6" id="KW-1185">Reference proteome</keyword>
<accession>A0A2T1LUC7</accession>
<dbReference type="InterPro" id="IPR002130">
    <property type="entry name" value="Cyclophilin-type_PPIase_dom"/>
</dbReference>
<keyword evidence="2" id="KW-0697">Rotamase</keyword>
<reference evidence="5 6" key="2">
    <citation type="submission" date="2018-03" db="EMBL/GenBank/DDBJ databases">
        <authorList>
            <person name="Keele B.F."/>
        </authorList>
    </citation>
    <scope>NUCLEOTIDE SEQUENCE [LARGE SCALE GENOMIC DNA]</scope>
    <source>
        <strain evidence="5 6">CCALA 016</strain>
    </source>
</reference>
<dbReference type="PANTHER" id="PTHR43246">
    <property type="entry name" value="PEPTIDYL-PROLYL CIS-TRANS ISOMERASE CYP38, CHLOROPLASTIC"/>
    <property type="match status" value="1"/>
</dbReference>
<name>A0A2T1LUC7_9CHRO</name>
<dbReference type="SUPFAM" id="SSF50891">
    <property type="entry name" value="Cyclophilin-like"/>
    <property type="match status" value="1"/>
</dbReference>
<dbReference type="Proteomes" id="UP000239001">
    <property type="component" value="Unassembled WGS sequence"/>
</dbReference>
<evidence type="ECO:0000259" key="4">
    <source>
        <dbReference type="PROSITE" id="PS50072"/>
    </source>
</evidence>
<proteinExistence type="predicted"/>
<dbReference type="EC" id="5.2.1.8" evidence="1"/>
<gene>
    <name evidence="5" type="ORF">C7H19_17345</name>
</gene>
<feature type="domain" description="PPIase cyclophilin-type" evidence="4">
    <location>
        <begin position="39"/>
        <end position="222"/>
    </location>
</feature>
<sequence length="606" mass="66538">MTIIINPISDITVGSNSEETIFDLLNYFDDPKTTGLIANFQLYNTTLGNGVINIVLFDQNGAGAPLTVDNFLNYVEQEAYINTIIHRSVPGFVIQGGGYTVDELSPQLITSDSPVQNEYSPNRSNLRGTIAMAKVGNNPNSATNQWFFNLNNNSSNLDNQNGGFTVFGQVLSNDDLATIDAIAAVPVFNASSTFNQIPLIIDANNPKIDSPDDFVRFQEITYTSVDELQFSLVNNTNPNLVNVSINGQEIFIDYLPNQVGTAEITISAINLLGEQALDTFTVTVNDSTFDAASYAASNPIDLIPYYINSGYELAVLTNHYLTNGQNENRPLDTFDEFRYIASSYVGNGDLIEAFGNKPIPGAIDSAGATLHYINNGFVEGRSTTAFDPARYINSYPDLFTAFGTNTAAATKHFITNGFAEGRNPNLFPSDRYLASNLDLINTFAPITDYAAKVEAASNHYLLSGRGESYRQITFDAARYLVSYDDLLGAFDTDTQKATKHYIQNGFYEQPRREPNLFPSDRYLASNPDLINHFASIPDYAAKVEAASNHYLLIGRGESYRQITFDPNAYLANPINADVAADPFFGTLTGATQHYILSGFNEHRPIA</sequence>
<dbReference type="InterPro" id="IPR044665">
    <property type="entry name" value="E_coli_cyclophilin_A-like"/>
</dbReference>
<comment type="caution">
    <text evidence="5">The sequence shown here is derived from an EMBL/GenBank/DDBJ whole genome shotgun (WGS) entry which is preliminary data.</text>
</comment>
<evidence type="ECO:0000256" key="2">
    <source>
        <dbReference type="ARBA" id="ARBA00023110"/>
    </source>
</evidence>
<dbReference type="InterPro" id="IPR029000">
    <property type="entry name" value="Cyclophilin-like_dom_sf"/>
</dbReference>
<reference evidence="5 6" key="1">
    <citation type="submission" date="2018-03" db="EMBL/GenBank/DDBJ databases">
        <title>The ancient ancestry and fast evolution of plastids.</title>
        <authorList>
            <person name="Moore K.R."/>
            <person name="Magnabosco C."/>
            <person name="Momper L."/>
            <person name="Gold D.A."/>
            <person name="Bosak T."/>
            <person name="Fournier G.P."/>
        </authorList>
    </citation>
    <scope>NUCLEOTIDE SEQUENCE [LARGE SCALE GENOMIC DNA]</scope>
    <source>
        <strain evidence="5 6">CCALA 016</strain>
    </source>
</reference>
<dbReference type="OrthoDB" id="499945at2"/>
<dbReference type="Pfam" id="PF00160">
    <property type="entry name" value="Pro_isomerase"/>
    <property type="match status" value="1"/>
</dbReference>
<evidence type="ECO:0000256" key="1">
    <source>
        <dbReference type="ARBA" id="ARBA00013194"/>
    </source>
</evidence>
<evidence type="ECO:0000256" key="3">
    <source>
        <dbReference type="ARBA" id="ARBA00023235"/>
    </source>
</evidence>
<evidence type="ECO:0000313" key="5">
    <source>
        <dbReference type="EMBL" id="PSF35148.1"/>
    </source>
</evidence>
<dbReference type="Gene3D" id="2.40.100.10">
    <property type="entry name" value="Cyclophilin-like"/>
    <property type="match status" value="1"/>
</dbReference>
<dbReference type="RefSeq" id="WP_106458185.1">
    <property type="nucleotide sequence ID" value="NZ_PXOH01000022.1"/>
</dbReference>
<keyword evidence="3" id="KW-0413">Isomerase</keyword>
<protein>
    <recommendedName>
        <fullName evidence="1">peptidylprolyl isomerase</fullName>
        <ecNumber evidence="1">5.2.1.8</ecNumber>
    </recommendedName>
</protein>
<organism evidence="5 6">
    <name type="scientific">Aphanothece hegewaldii CCALA 016</name>
    <dbReference type="NCBI Taxonomy" id="2107694"/>
    <lineage>
        <taxon>Bacteria</taxon>
        <taxon>Bacillati</taxon>
        <taxon>Cyanobacteriota</taxon>
        <taxon>Cyanophyceae</taxon>
        <taxon>Oscillatoriophycideae</taxon>
        <taxon>Chroococcales</taxon>
        <taxon>Aphanothecaceae</taxon>
        <taxon>Aphanothece</taxon>
    </lineage>
</organism>